<dbReference type="Proteomes" id="UP000199651">
    <property type="component" value="Unassembled WGS sequence"/>
</dbReference>
<proteinExistence type="predicted"/>
<sequence>MDGDAVTTFESDDADETFEVEPDTENAGPGLSPGPDPAHRGAFEVCRTAIGILG</sequence>
<gene>
    <name evidence="2" type="ORF">SAMN05192558_10786</name>
</gene>
<dbReference type="AlphaFoldDB" id="A0A1H0QPA0"/>
<keyword evidence="3" id="KW-1185">Reference proteome</keyword>
<evidence type="ECO:0000313" key="3">
    <source>
        <dbReference type="Proteomes" id="UP000199651"/>
    </source>
</evidence>
<dbReference type="EMBL" id="FNJB01000007">
    <property type="protein sequence ID" value="SDP19203.1"/>
    <property type="molecule type" value="Genomic_DNA"/>
</dbReference>
<evidence type="ECO:0000256" key="1">
    <source>
        <dbReference type="SAM" id="MobiDB-lite"/>
    </source>
</evidence>
<accession>A0A1H0QPA0</accession>
<feature type="region of interest" description="Disordered" evidence="1">
    <location>
        <begin position="1"/>
        <end position="40"/>
    </location>
</feature>
<organism evidence="2 3">
    <name type="scientific">Actinokineospora alba</name>
    <dbReference type="NCBI Taxonomy" id="504798"/>
    <lineage>
        <taxon>Bacteria</taxon>
        <taxon>Bacillati</taxon>
        <taxon>Actinomycetota</taxon>
        <taxon>Actinomycetes</taxon>
        <taxon>Pseudonocardiales</taxon>
        <taxon>Pseudonocardiaceae</taxon>
        <taxon>Actinokineospora</taxon>
    </lineage>
</organism>
<name>A0A1H0QPA0_9PSEU</name>
<feature type="compositionally biased region" description="Acidic residues" evidence="1">
    <location>
        <begin position="10"/>
        <end position="24"/>
    </location>
</feature>
<reference evidence="3" key="1">
    <citation type="submission" date="2016-10" db="EMBL/GenBank/DDBJ databases">
        <authorList>
            <person name="Varghese N."/>
            <person name="Submissions S."/>
        </authorList>
    </citation>
    <scope>NUCLEOTIDE SEQUENCE [LARGE SCALE GENOMIC DNA]</scope>
    <source>
        <strain evidence="3">IBRC-M 10655</strain>
    </source>
</reference>
<protein>
    <submittedName>
        <fullName evidence="2">Uncharacterized protein</fullName>
    </submittedName>
</protein>
<evidence type="ECO:0000313" key="2">
    <source>
        <dbReference type="EMBL" id="SDP19203.1"/>
    </source>
</evidence>